<protein>
    <recommendedName>
        <fullName evidence="5">RRP15-like protein</fullName>
    </recommendedName>
</protein>
<dbReference type="AlphaFoldDB" id="A0A2R6W5C3"/>
<dbReference type="Proteomes" id="UP000244005">
    <property type="component" value="Unassembled WGS sequence"/>
</dbReference>
<organism evidence="3 4">
    <name type="scientific">Marchantia polymorpha</name>
    <name type="common">Common liverwort</name>
    <name type="synonym">Marchantia aquatica</name>
    <dbReference type="NCBI Taxonomy" id="3197"/>
    <lineage>
        <taxon>Eukaryota</taxon>
        <taxon>Viridiplantae</taxon>
        <taxon>Streptophyta</taxon>
        <taxon>Embryophyta</taxon>
        <taxon>Marchantiophyta</taxon>
        <taxon>Marchantiopsida</taxon>
        <taxon>Marchantiidae</taxon>
        <taxon>Marchantiales</taxon>
        <taxon>Marchantiaceae</taxon>
        <taxon>Marchantia</taxon>
    </lineage>
</organism>
<reference evidence="4" key="1">
    <citation type="journal article" date="2017" name="Cell">
        <title>Insights into land plant evolution garnered from the Marchantia polymorpha genome.</title>
        <authorList>
            <person name="Bowman J.L."/>
            <person name="Kohchi T."/>
            <person name="Yamato K.T."/>
            <person name="Jenkins J."/>
            <person name="Shu S."/>
            <person name="Ishizaki K."/>
            <person name="Yamaoka S."/>
            <person name="Nishihama R."/>
            <person name="Nakamura Y."/>
            <person name="Berger F."/>
            <person name="Adam C."/>
            <person name="Aki S.S."/>
            <person name="Althoff F."/>
            <person name="Araki T."/>
            <person name="Arteaga-Vazquez M.A."/>
            <person name="Balasubrmanian S."/>
            <person name="Barry K."/>
            <person name="Bauer D."/>
            <person name="Boehm C.R."/>
            <person name="Briginshaw L."/>
            <person name="Caballero-Perez J."/>
            <person name="Catarino B."/>
            <person name="Chen F."/>
            <person name="Chiyoda S."/>
            <person name="Chovatia M."/>
            <person name="Davies K.M."/>
            <person name="Delmans M."/>
            <person name="Demura T."/>
            <person name="Dierschke T."/>
            <person name="Dolan L."/>
            <person name="Dorantes-Acosta A.E."/>
            <person name="Eklund D.M."/>
            <person name="Florent S.N."/>
            <person name="Flores-Sandoval E."/>
            <person name="Fujiyama A."/>
            <person name="Fukuzawa H."/>
            <person name="Galik B."/>
            <person name="Grimanelli D."/>
            <person name="Grimwood J."/>
            <person name="Grossniklaus U."/>
            <person name="Hamada T."/>
            <person name="Haseloff J."/>
            <person name="Hetherington A.J."/>
            <person name="Higo A."/>
            <person name="Hirakawa Y."/>
            <person name="Hundley H.N."/>
            <person name="Ikeda Y."/>
            <person name="Inoue K."/>
            <person name="Inoue S.I."/>
            <person name="Ishida S."/>
            <person name="Jia Q."/>
            <person name="Kakita M."/>
            <person name="Kanazawa T."/>
            <person name="Kawai Y."/>
            <person name="Kawashima T."/>
            <person name="Kennedy M."/>
            <person name="Kinose K."/>
            <person name="Kinoshita T."/>
            <person name="Kohara Y."/>
            <person name="Koide E."/>
            <person name="Komatsu K."/>
            <person name="Kopischke S."/>
            <person name="Kubo M."/>
            <person name="Kyozuka J."/>
            <person name="Lagercrantz U."/>
            <person name="Lin S.S."/>
            <person name="Lindquist E."/>
            <person name="Lipzen A.M."/>
            <person name="Lu C.W."/>
            <person name="De Luna E."/>
            <person name="Martienssen R.A."/>
            <person name="Minamino N."/>
            <person name="Mizutani M."/>
            <person name="Mizutani M."/>
            <person name="Mochizuki N."/>
            <person name="Monte I."/>
            <person name="Mosher R."/>
            <person name="Nagasaki H."/>
            <person name="Nakagami H."/>
            <person name="Naramoto S."/>
            <person name="Nishitani K."/>
            <person name="Ohtani M."/>
            <person name="Okamoto T."/>
            <person name="Okumura M."/>
            <person name="Phillips J."/>
            <person name="Pollak B."/>
            <person name="Reinders A."/>
            <person name="Rovekamp M."/>
            <person name="Sano R."/>
            <person name="Sawa S."/>
            <person name="Schmid M.W."/>
            <person name="Shirakawa M."/>
            <person name="Solano R."/>
            <person name="Spunde A."/>
            <person name="Suetsugu N."/>
            <person name="Sugano S."/>
            <person name="Sugiyama A."/>
            <person name="Sun R."/>
            <person name="Suzuki Y."/>
            <person name="Takenaka M."/>
            <person name="Takezawa D."/>
            <person name="Tomogane H."/>
            <person name="Tsuzuki M."/>
            <person name="Ueda T."/>
            <person name="Umeda M."/>
            <person name="Ward J.M."/>
            <person name="Watanabe Y."/>
            <person name="Yazaki K."/>
            <person name="Yokoyama R."/>
            <person name="Yoshitake Y."/>
            <person name="Yotsui I."/>
            <person name="Zachgo S."/>
            <person name="Schmutz J."/>
        </authorList>
    </citation>
    <scope>NUCLEOTIDE SEQUENCE [LARGE SCALE GENOMIC DNA]</scope>
    <source>
        <strain evidence="4">Tak-1</strain>
    </source>
</reference>
<dbReference type="GO" id="GO:0030687">
    <property type="term" value="C:preribosome, large subunit precursor"/>
    <property type="evidence" value="ECO:0000318"/>
    <property type="project" value="GO_Central"/>
</dbReference>
<keyword evidence="4" id="KW-1185">Reference proteome</keyword>
<evidence type="ECO:0000313" key="4">
    <source>
        <dbReference type="Proteomes" id="UP000244005"/>
    </source>
</evidence>
<feature type="non-terminal residue" evidence="3">
    <location>
        <position position="1"/>
    </location>
</feature>
<feature type="compositionally biased region" description="Acidic residues" evidence="2">
    <location>
        <begin position="65"/>
        <end position="158"/>
    </location>
</feature>
<dbReference type="OMA" id="RGHVKPQ"/>
<dbReference type="PANTHER" id="PTHR13245:SF14">
    <property type="entry name" value="RRP15-LIKE PROTEIN"/>
    <property type="match status" value="1"/>
</dbReference>
<feature type="region of interest" description="Disordered" evidence="2">
    <location>
        <begin position="231"/>
        <end position="264"/>
    </location>
</feature>
<gene>
    <name evidence="3" type="ORF">MARPO_0148s0006</name>
</gene>
<accession>A0A2R6W5C3</accession>
<dbReference type="GO" id="GO:0000470">
    <property type="term" value="P:maturation of LSU-rRNA"/>
    <property type="evidence" value="ECO:0000318"/>
    <property type="project" value="GO_Central"/>
</dbReference>
<feature type="compositionally biased region" description="Low complexity" evidence="2">
    <location>
        <begin position="295"/>
        <end position="306"/>
    </location>
</feature>
<dbReference type="Pfam" id="PF07890">
    <property type="entry name" value="Rrp15p"/>
    <property type="match status" value="1"/>
</dbReference>
<feature type="region of interest" description="Disordered" evidence="2">
    <location>
        <begin position="293"/>
        <end position="344"/>
    </location>
</feature>
<dbReference type="PANTHER" id="PTHR13245">
    <property type="entry name" value="RRP15-LIKE PROTEIN"/>
    <property type="match status" value="1"/>
</dbReference>
<evidence type="ECO:0008006" key="5">
    <source>
        <dbReference type="Google" id="ProtNLM"/>
    </source>
</evidence>
<dbReference type="GO" id="GO:0000460">
    <property type="term" value="P:maturation of 5.8S rRNA"/>
    <property type="evidence" value="ECO:0000318"/>
    <property type="project" value="GO_Central"/>
</dbReference>
<proteinExistence type="inferred from homology"/>
<dbReference type="OrthoDB" id="20949at2759"/>
<dbReference type="InterPro" id="IPR012459">
    <property type="entry name" value="Rrp15"/>
</dbReference>
<feature type="compositionally biased region" description="Basic and acidic residues" evidence="2">
    <location>
        <begin position="13"/>
        <end position="23"/>
    </location>
</feature>
<feature type="region of interest" description="Disordered" evidence="2">
    <location>
        <begin position="13"/>
        <end position="197"/>
    </location>
</feature>
<feature type="compositionally biased region" description="Basic and acidic residues" evidence="2">
    <location>
        <begin position="231"/>
        <end position="241"/>
    </location>
</feature>
<comment type="similarity">
    <text evidence="1">Belongs to the RRP15 family.</text>
</comment>
<evidence type="ECO:0000256" key="1">
    <source>
        <dbReference type="ARBA" id="ARBA00007462"/>
    </source>
</evidence>
<sequence length="370" mass="41149">EESEIVCARRLVGRDRRTTRPEPKPPLGFSRQFGLRIEDRERARRTRILQNSADIAAMGKRKPEDDLESEEEEDDDDVVEVSGDEDEDDDGEEDSESGDDEDDEDEDDEDDDDDDDEDDEGSDSEGEDEEENDGQADFDDGLSGSDFDDDLIQDDEFEGVSGSDISDGEAEGQEDANGAEMGEEKVEQKGGIGGAFGRAFSSIMNKKVPKSELTHSLGPVLAERKQLLVKKLEEEENERKKKTDVKKRKREEREKGHSIPQTYMDPKEKALIKLATTGVVRLFNAVSKAQKVQADADISSSKSAKATWKQSKQAFMTQLRGGPKDETRPVGGPEKSAEEEEAGWSALKDDFMLGTAKMKDWDKNPEDVAV</sequence>
<dbReference type="EMBL" id="KZ772818">
    <property type="protein sequence ID" value="PTQ29055.1"/>
    <property type="molecule type" value="Genomic_DNA"/>
</dbReference>
<evidence type="ECO:0000313" key="3">
    <source>
        <dbReference type="EMBL" id="PTQ29055.1"/>
    </source>
</evidence>
<evidence type="ECO:0000256" key="2">
    <source>
        <dbReference type="SAM" id="MobiDB-lite"/>
    </source>
</evidence>
<name>A0A2R6W5C3_MARPO</name>